<accession>F8SJH9</accession>
<organism evidence="1 2">
    <name type="scientific">Pseudomonas phage PhiPA3</name>
    <name type="common">Pseudomonas aeruginosa phage PhiPA3</name>
    <dbReference type="NCBI Taxonomy" id="998086"/>
    <lineage>
        <taxon>Viruses</taxon>
        <taxon>Duplodnaviria</taxon>
        <taxon>Heunggongvirae</taxon>
        <taxon>Uroviricota</taxon>
        <taxon>Caudoviricetes</taxon>
        <taxon>Chimalliviridae</taxon>
        <taxon>Miltoncavirus</taxon>
        <taxon>Miltoncavirus PhiPA3</taxon>
    </lineage>
</organism>
<sequence>MQNEITDPSVIIFTGWDEQQVALEYIHAQRLQDLLEIILMGKDDNDNTYFVIRPTKVALREPAGSWVKHLTALVYRIRSRQQNHSSVRVYAYKVPLDTIYSFVTVGGSLYTFTDAERAECRSLEPKSWYLPIDGYPKILKLQICGNPIAVRSAYKYLRNEMRTRTYIGVRDIKKAMALMMASGGDKAYLLAITENGVVVKIDQTKMSIMESKNESNWLMMDLIANHFTQRDCTKVAENPERLWDEWDQLRKDYIRAMRNIAEHKVPNLNVSVNNY</sequence>
<dbReference type="GeneID" id="26643872"/>
<dbReference type="Proteomes" id="UP000008388">
    <property type="component" value="Segment"/>
</dbReference>
<protein>
    <submittedName>
        <fullName evidence="1">Uncharacterized protein 344</fullName>
    </submittedName>
</protein>
<dbReference type="EMBL" id="HQ630627">
    <property type="protein sequence ID" value="AEH03767.1"/>
    <property type="molecule type" value="Genomic_DNA"/>
</dbReference>
<evidence type="ECO:0000313" key="1">
    <source>
        <dbReference type="EMBL" id="AEH03767.1"/>
    </source>
</evidence>
<dbReference type="RefSeq" id="YP_009217423.1">
    <property type="nucleotide sequence ID" value="NC_028999.1"/>
</dbReference>
<evidence type="ECO:0000313" key="2">
    <source>
        <dbReference type="Proteomes" id="UP000008388"/>
    </source>
</evidence>
<proteinExistence type="predicted"/>
<gene>
    <name evidence="1" type="primary">344</name>
</gene>
<reference evidence="1 2" key="1">
    <citation type="journal article" date="2011" name="Microbiology">
        <title>The Pseudomonas aeruginosa generalized transducing phage phiPA3 is a new member of the phiKZ-like group of 'jumbo' phages, and infects model laboratory strains and clinical isolates from cystic fibrosis patients.</title>
        <authorList>
            <person name="Monson R."/>
            <person name="Foulds I."/>
            <person name="Foweraker J."/>
            <person name="Welch M."/>
            <person name="Salmond G.P."/>
        </authorList>
    </citation>
    <scope>NUCLEOTIDE SEQUENCE [LARGE SCALE GENOMIC DNA]</scope>
</reference>
<name>F8SJH9_BPPA3</name>
<organismHost>
    <name type="scientific">Pseudomonas aeruginosa</name>
    <dbReference type="NCBI Taxonomy" id="287"/>
</organismHost>
<dbReference type="KEGG" id="vg:26643872"/>
<keyword evidence="2" id="KW-1185">Reference proteome</keyword>